<protein>
    <submittedName>
        <fullName evidence="2">Uncharacterized protein</fullName>
    </submittedName>
</protein>
<keyword evidence="1" id="KW-0812">Transmembrane</keyword>
<reference evidence="2 3" key="1">
    <citation type="submission" date="2016-09" db="EMBL/GenBank/DDBJ databases">
        <authorList>
            <person name="Capua I."/>
            <person name="De Benedictis P."/>
            <person name="Joannis T."/>
            <person name="Lombin L.H."/>
            <person name="Cattoli G."/>
        </authorList>
    </citation>
    <scope>NUCLEOTIDE SEQUENCE [LARGE SCALE GENOMIC DNA]</scope>
    <source>
        <strain evidence="2 3">IMI 309357</strain>
    </source>
</reference>
<proteinExistence type="predicted"/>
<sequence length="577" mass="65188">MQPPSYAEAEAEIPSRSEGRSTLLVHLQVWHHQSECRSLKDNAGFAALLRNLPAWEVNPQEVDGITGPSSHDHYVPVEVQFRHRFLAYDDPGERLLADVRELFYKVVPQFIYQFFIQISSVPRNLNIFPVGVPDEFLSRYTHAYNLIPLGIRVNTLFVPVPARPNDAQSWLRDAASTAADVLGILAAIVVVYLEHQENQDGGNENDRAFFQCMDRHAPFLNVHVPERFPQLQRLFHQFRQFDRESMAQPPAQIATMPAALHEATDTYLRLANRMESRLKSLENSQNLYELVHDSHTAVVMFSALQQAVRPLVRGLEQGYHTETERYRSGQVKYGACGAVARITVAVAAGLFFSNPAGWLAVGAGAGFLGGVGVGVGIRYVIDAEGRKAFGKLEGIREFDIAVKQLKESAIQAQATVAMVFSAQVMRKRLDETLPEHGRRAILASFGVDVDVLSNSIYREEILCDRLGTFRKHNGDLRTTREKLPSHKKYLKDLLALQVGNSHHIFKDHKYVSDRLMRALCLPALARSTSIPDDFEQCVQAEATILEEEDDEKLDELEKYFALQRQANCNHVEWWYNV</sequence>
<dbReference type="RefSeq" id="XP_022478673.1">
    <property type="nucleotide sequence ID" value="XM_022614937.1"/>
</dbReference>
<keyword evidence="3" id="KW-1185">Reference proteome</keyword>
<name>A0A1G4BJC6_9PEZI</name>
<gene>
    <name evidence="2" type="ORF">CORC01_03287</name>
</gene>
<keyword evidence="1" id="KW-1133">Transmembrane helix</keyword>
<dbReference type="Proteomes" id="UP000176998">
    <property type="component" value="Unassembled WGS sequence"/>
</dbReference>
<organism evidence="2 3">
    <name type="scientific">Colletotrichum orchidophilum</name>
    <dbReference type="NCBI Taxonomy" id="1209926"/>
    <lineage>
        <taxon>Eukaryota</taxon>
        <taxon>Fungi</taxon>
        <taxon>Dikarya</taxon>
        <taxon>Ascomycota</taxon>
        <taxon>Pezizomycotina</taxon>
        <taxon>Sordariomycetes</taxon>
        <taxon>Hypocreomycetidae</taxon>
        <taxon>Glomerellales</taxon>
        <taxon>Glomerellaceae</taxon>
        <taxon>Colletotrichum</taxon>
    </lineage>
</organism>
<dbReference type="GeneID" id="34556447"/>
<feature type="transmembrane region" description="Helical" evidence="1">
    <location>
        <begin position="358"/>
        <end position="381"/>
    </location>
</feature>
<dbReference type="OrthoDB" id="4894358at2759"/>
<evidence type="ECO:0000313" key="3">
    <source>
        <dbReference type="Proteomes" id="UP000176998"/>
    </source>
</evidence>
<dbReference type="EMBL" id="MJBS01000019">
    <property type="protein sequence ID" value="OHF01531.1"/>
    <property type="molecule type" value="Genomic_DNA"/>
</dbReference>
<comment type="caution">
    <text evidence="2">The sequence shown here is derived from an EMBL/GenBank/DDBJ whole genome shotgun (WGS) entry which is preliminary data.</text>
</comment>
<evidence type="ECO:0000313" key="2">
    <source>
        <dbReference type="EMBL" id="OHF01531.1"/>
    </source>
</evidence>
<dbReference type="AlphaFoldDB" id="A0A1G4BJC6"/>
<accession>A0A1G4BJC6</accession>
<keyword evidence="1" id="KW-0472">Membrane</keyword>
<evidence type="ECO:0000256" key="1">
    <source>
        <dbReference type="SAM" id="Phobius"/>
    </source>
</evidence>